<feature type="region of interest" description="Disordered" evidence="1">
    <location>
        <begin position="75"/>
        <end position="142"/>
    </location>
</feature>
<keyword evidence="3" id="KW-1185">Reference proteome</keyword>
<dbReference type="Proteomes" id="UP001178461">
    <property type="component" value="Chromosome 3"/>
</dbReference>
<sequence>MSPAAVSRKELHVFSATWIKAIAAVAFLRARACGLHPGKSQASLKDIRAPGWQQNWQSWSERDGVSTWRAGPFAQTAPSQKKVLHTWEQEGAAPQQASAAGTGARGSTYQHPTDQAPRPMPASPLAGSTWLEAPPHLSPFSS</sequence>
<dbReference type="AlphaFoldDB" id="A0AA35K1I0"/>
<evidence type="ECO:0000313" key="3">
    <source>
        <dbReference type="Proteomes" id="UP001178461"/>
    </source>
</evidence>
<name>A0AA35K1I0_9SAUR</name>
<accession>A0AA35K1I0</accession>
<protein>
    <submittedName>
        <fullName evidence="2">Uncharacterized protein</fullName>
    </submittedName>
</protein>
<evidence type="ECO:0000313" key="2">
    <source>
        <dbReference type="EMBL" id="CAI5769049.1"/>
    </source>
</evidence>
<gene>
    <name evidence="2" type="ORF">PODLI_1B012507</name>
</gene>
<proteinExistence type="predicted"/>
<dbReference type="EMBL" id="OX395128">
    <property type="protein sequence ID" value="CAI5769049.1"/>
    <property type="molecule type" value="Genomic_DNA"/>
</dbReference>
<evidence type="ECO:0000256" key="1">
    <source>
        <dbReference type="SAM" id="MobiDB-lite"/>
    </source>
</evidence>
<organism evidence="2 3">
    <name type="scientific">Podarcis lilfordi</name>
    <name type="common">Lilford's wall lizard</name>
    <dbReference type="NCBI Taxonomy" id="74358"/>
    <lineage>
        <taxon>Eukaryota</taxon>
        <taxon>Metazoa</taxon>
        <taxon>Chordata</taxon>
        <taxon>Craniata</taxon>
        <taxon>Vertebrata</taxon>
        <taxon>Euteleostomi</taxon>
        <taxon>Lepidosauria</taxon>
        <taxon>Squamata</taxon>
        <taxon>Bifurcata</taxon>
        <taxon>Unidentata</taxon>
        <taxon>Episquamata</taxon>
        <taxon>Laterata</taxon>
        <taxon>Lacertibaenia</taxon>
        <taxon>Lacertidae</taxon>
        <taxon>Podarcis</taxon>
    </lineage>
</organism>
<feature type="compositionally biased region" description="Low complexity" evidence="1">
    <location>
        <begin position="97"/>
        <end position="108"/>
    </location>
</feature>
<reference evidence="2" key="1">
    <citation type="submission" date="2022-12" db="EMBL/GenBank/DDBJ databases">
        <authorList>
            <person name="Alioto T."/>
            <person name="Alioto T."/>
            <person name="Gomez Garrido J."/>
        </authorList>
    </citation>
    <scope>NUCLEOTIDE SEQUENCE</scope>
</reference>